<keyword evidence="3" id="KW-1185">Reference proteome</keyword>
<dbReference type="Proteomes" id="UP000813824">
    <property type="component" value="Unassembled WGS sequence"/>
</dbReference>
<evidence type="ECO:0000313" key="3">
    <source>
        <dbReference type="Proteomes" id="UP000813824"/>
    </source>
</evidence>
<reference evidence="2" key="1">
    <citation type="journal article" date="2021" name="New Phytol.">
        <title>Evolutionary innovations through gain and loss of genes in the ectomycorrhizal Boletales.</title>
        <authorList>
            <person name="Wu G."/>
            <person name="Miyauchi S."/>
            <person name="Morin E."/>
            <person name="Kuo A."/>
            <person name="Drula E."/>
            <person name="Varga T."/>
            <person name="Kohler A."/>
            <person name="Feng B."/>
            <person name="Cao Y."/>
            <person name="Lipzen A."/>
            <person name="Daum C."/>
            <person name="Hundley H."/>
            <person name="Pangilinan J."/>
            <person name="Johnson J."/>
            <person name="Barry K."/>
            <person name="LaButti K."/>
            <person name="Ng V."/>
            <person name="Ahrendt S."/>
            <person name="Min B."/>
            <person name="Choi I.G."/>
            <person name="Park H."/>
            <person name="Plett J.M."/>
            <person name="Magnuson J."/>
            <person name="Spatafora J.W."/>
            <person name="Nagy L.G."/>
            <person name="Henrissat B."/>
            <person name="Grigoriev I.V."/>
            <person name="Yang Z.L."/>
            <person name="Xu J."/>
            <person name="Martin F.M."/>
        </authorList>
    </citation>
    <scope>NUCLEOTIDE SEQUENCE</scope>
    <source>
        <strain evidence="2">KKN 215</strain>
    </source>
</reference>
<protein>
    <submittedName>
        <fullName evidence="2">Uncharacterized protein</fullName>
    </submittedName>
</protein>
<name>A0A8K0XP16_9AGAR</name>
<feature type="region of interest" description="Disordered" evidence="1">
    <location>
        <begin position="38"/>
        <end position="84"/>
    </location>
</feature>
<evidence type="ECO:0000256" key="1">
    <source>
        <dbReference type="SAM" id="MobiDB-lite"/>
    </source>
</evidence>
<evidence type="ECO:0000313" key="2">
    <source>
        <dbReference type="EMBL" id="KAH8099781.1"/>
    </source>
</evidence>
<dbReference type="AlphaFoldDB" id="A0A8K0XP16"/>
<comment type="caution">
    <text evidence="2">The sequence shown here is derived from an EMBL/GenBank/DDBJ whole genome shotgun (WGS) entry which is preliminary data.</text>
</comment>
<gene>
    <name evidence="2" type="ORF">BXZ70DRAFT_217400</name>
</gene>
<accession>A0A8K0XP16</accession>
<feature type="compositionally biased region" description="Basic and acidic residues" evidence="1">
    <location>
        <begin position="38"/>
        <end position="52"/>
    </location>
</feature>
<organism evidence="2 3">
    <name type="scientific">Cristinia sonorae</name>
    <dbReference type="NCBI Taxonomy" id="1940300"/>
    <lineage>
        <taxon>Eukaryota</taxon>
        <taxon>Fungi</taxon>
        <taxon>Dikarya</taxon>
        <taxon>Basidiomycota</taxon>
        <taxon>Agaricomycotina</taxon>
        <taxon>Agaricomycetes</taxon>
        <taxon>Agaricomycetidae</taxon>
        <taxon>Agaricales</taxon>
        <taxon>Pleurotineae</taxon>
        <taxon>Stephanosporaceae</taxon>
        <taxon>Cristinia</taxon>
    </lineage>
</organism>
<feature type="compositionally biased region" description="Polar residues" evidence="1">
    <location>
        <begin position="65"/>
        <end position="75"/>
    </location>
</feature>
<sequence length="172" mass="19828">MVDVDETVEEQLLGALLSANEQLTEALKMFEDLERVKKEKDVEERSKKETRANYRVRARHHNNDSDGSIPQSMRVKSTRRKADSLSLQGRDLETMINRKCQFGGGTEGVDHIPCQRFFTLIIVGSTLHHLRLTRHHQTCISTVLMVVRVRVRVAKTFRGRHEKHNHMVISMG</sequence>
<dbReference type="EMBL" id="JAEVFJ010000018">
    <property type="protein sequence ID" value="KAH8099781.1"/>
    <property type="molecule type" value="Genomic_DNA"/>
</dbReference>
<proteinExistence type="predicted"/>